<keyword evidence="8" id="KW-0408">Iron</keyword>
<evidence type="ECO:0000256" key="5">
    <source>
        <dbReference type="ARBA" id="ARBA00022723"/>
    </source>
</evidence>
<dbReference type="Gene3D" id="1.10.620.20">
    <property type="entry name" value="Ribonucleotide Reductase, subunit A"/>
    <property type="match status" value="1"/>
</dbReference>
<dbReference type="Proteomes" id="UP001597459">
    <property type="component" value="Unassembled WGS sequence"/>
</dbReference>
<evidence type="ECO:0000256" key="1">
    <source>
        <dbReference type="ARBA" id="ARBA00001954"/>
    </source>
</evidence>
<dbReference type="Pfam" id="PF03405">
    <property type="entry name" value="FA_desaturase_2"/>
    <property type="match status" value="1"/>
</dbReference>
<evidence type="ECO:0000313" key="12">
    <source>
        <dbReference type="Proteomes" id="UP001597459"/>
    </source>
</evidence>
<dbReference type="CDD" id="cd01050">
    <property type="entry name" value="Acyl_ACP_Desat"/>
    <property type="match status" value="1"/>
</dbReference>
<evidence type="ECO:0000256" key="2">
    <source>
        <dbReference type="ARBA" id="ARBA00008749"/>
    </source>
</evidence>
<protein>
    <submittedName>
        <fullName evidence="11">Acyl-ACP desaturase</fullName>
    </submittedName>
</protein>
<keyword evidence="10" id="KW-0275">Fatty acid biosynthesis</keyword>
<dbReference type="PANTHER" id="PTHR31155:SF9">
    <property type="entry name" value="STEAROYL-[ACYL-CARRIER-PROTEIN] 9-DESATURASE 7, CHLOROPLASTIC"/>
    <property type="match status" value="1"/>
</dbReference>
<dbReference type="InterPro" id="IPR012348">
    <property type="entry name" value="RNR-like"/>
</dbReference>
<evidence type="ECO:0000256" key="9">
    <source>
        <dbReference type="ARBA" id="ARBA00023098"/>
    </source>
</evidence>
<sequence length="331" mass="38917">MALDNIRLEVMQLLEKKIDSFIDKFLIPVEKIWQPTDFLPDSQNEDTFFDEVKELRELAKELPYDFWVVLVGDTITEEALPTYESWLMDVEGINQQEGGNGWSRWVRYWSGEENRHGDVLNKYLYLSGRVNMIEVERTTHHLINDGFDIGTDRDPYKNFVYTSFQELATYISHNRVAKLAKQYSNKSLSKMCRIIAGDEMRHHNAYSEFVKSIFEVDPSQMMVAFCDMMKKKIIMPAHFLRESGQSIGTAFEEFSWAAQRIGVYTSQDYIDIMERLISRWEIDKLVDLTDEAERARDYVMKLPARMKRINERLVIPNEVFQFNWVAPALAK</sequence>
<comment type="subunit">
    <text evidence="3">Homodimer.</text>
</comment>
<evidence type="ECO:0000256" key="10">
    <source>
        <dbReference type="ARBA" id="ARBA00023160"/>
    </source>
</evidence>
<organism evidence="11 12">
    <name type="scientific">Aquimarina hainanensis</name>
    <dbReference type="NCBI Taxonomy" id="1578017"/>
    <lineage>
        <taxon>Bacteria</taxon>
        <taxon>Pseudomonadati</taxon>
        <taxon>Bacteroidota</taxon>
        <taxon>Flavobacteriia</taxon>
        <taxon>Flavobacteriales</taxon>
        <taxon>Flavobacteriaceae</taxon>
        <taxon>Aquimarina</taxon>
    </lineage>
</organism>
<comment type="similarity">
    <text evidence="2">Belongs to the fatty acid desaturase type 2 family.</text>
</comment>
<keyword evidence="4" id="KW-0444">Lipid biosynthesis</keyword>
<keyword evidence="7" id="KW-0560">Oxidoreductase</keyword>
<evidence type="ECO:0000256" key="7">
    <source>
        <dbReference type="ARBA" id="ARBA00023002"/>
    </source>
</evidence>
<evidence type="ECO:0000313" key="11">
    <source>
        <dbReference type="EMBL" id="MFD2590498.1"/>
    </source>
</evidence>
<name>A0ABW5N8H3_9FLAO</name>
<keyword evidence="6" id="KW-0276">Fatty acid metabolism</keyword>
<reference evidence="12" key="1">
    <citation type="journal article" date="2019" name="Int. J. Syst. Evol. Microbiol.">
        <title>The Global Catalogue of Microorganisms (GCM) 10K type strain sequencing project: providing services to taxonomists for standard genome sequencing and annotation.</title>
        <authorList>
            <consortium name="The Broad Institute Genomics Platform"/>
            <consortium name="The Broad Institute Genome Sequencing Center for Infectious Disease"/>
            <person name="Wu L."/>
            <person name="Ma J."/>
        </authorList>
    </citation>
    <scope>NUCLEOTIDE SEQUENCE [LARGE SCALE GENOMIC DNA]</scope>
    <source>
        <strain evidence="12">KCTC 42423</strain>
    </source>
</reference>
<dbReference type="RefSeq" id="WP_176028422.1">
    <property type="nucleotide sequence ID" value="NZ_JBHSJV010000001.1"/>
</dbReference>
<keyword evidence="12" id="KW-1185">Reference proteome</keyword>
<comment type="cofactor">
    <cofactor evidence="1">
        <name>Fe(2+)</name>
        <dbReference type="ChEBI" id="CHEBI:29033"/>
    </cofactor>
</comment>
<dbReference type="InterPro" id="IPR009078">
    <property type="entry name" value="Ferritin-like_SF"/>
</dbReference>
<keyword evidence="5" id="KW-0479">Metal-binding</keyword>
<evidence type="ECO:0000256" key="3">
    <source>
        <dbReference type="ARBA" id="ARBA00011738"/>
    </source>
</evidence>
<evidence type="ECO:0000256" key="6">
    <source>
        <dbReference type="ARBA" id="ARBA00022832"/>
    </source>
</evidence>
<accession>A0ABW5N8H3</accession>
<dbReference type="EMBL" id="JBHULX010000004">
    <property type="protein sequence ID" value="MFD2590498.1"/>
    <property type="molecule type" value="Genomic_DNA"/>
</dbReference>
<dbReference type="PIRSF" id="PIRSF000346">
    <property type="entry name" value="Dlt9_acylACP_des"/>
    <property type="match status" value="1"/>
</dbReference>
<evidence type="ECO:0000256" key="4">
    <source>
        <dbReference type="ARBA" id="ARBA00022516"/>
    </source>
</evidence>
<keyword evidence="9" id="KW-0443">Lipid metabolism</keyword>
<gene>
    <name evidence="11" type="ORF">ACFSTE_06605</name>
</gene>
<proteinExistence type="inferred from homology"/>
<dbReference type="InterPro" id="IPR005067">
    <property type="entry name" value="Fatty_acid_desaturase-2"/>
</dbReference>
<evidence type="ECO:0000256" key="8">
    <source>
        <dbReference type="ARBA" id="ARBA00023004"/>
    </source>
</evidence>
<dbReference type="SUPFAM" id="SSF47240">
    <property type="entry name" value="Ferritin-like"/>
    <property type="match status" value="1"/>
</dbReference>
<comment type="caution">
    <text evidence="11">The sequence shown here is derived from an EMBL/GenBank/DDBJ whole genome shotgun (WGS) entry which is preliminary data.</text>
</comment>
<dbReference type="PANTHER" id="PTHR31155">
    <property type="entry name" value="ACYL- ACYL-CARRIER-PROTEIN DESATURASE-RELATED"/>
    <property type="match status" value="1"/>
</dbReference>